<dbReference type="EMBL" id="SJJZ01000001">
    <property type="protein sequence ID" value="TCC11979.1"/>
    <property type="molecule type" value="Genomic_DNA"/>
</dbReference>
<sequence>MKYVVMIFRSVDRVWTADDDAALERLMRLERELAESGELVSSEGLRPPEDGRIVQIREGQQVVTDGPFGEAKEQLAGFFLIDAPDDQHAQEIAGRVSVAVDDRVELRGTLISSGMPDELR</sequence>
<comment type="similarity">
    <text evidence="1">Belongs to the YciI family.</text>
</comment>
<dbReference type="InterPro" id="IPR011008">
    <property type="entry name" value="Dimeric_a/b-barrel"/>
</dbReference>
<dbReference type="RefSeq" id="WP_131337137.1">
    <property type="nucleotide sequence ID" value="NZ_SJJZ01000001.1"/>
</dbReference>
<reference evidence="3 4" key="1">
    <citation type="submission" date="2019-02" db="EMBL/GenBank/DDBJ databases">
        <title>Kribbella capetownensis sp. nov. and Kribbella speibonae sp. nov., isolated from soil.</title>
        <authorList>
            <person name="Curtis S.M."/>
            <person name="Norton I."/>
            <person name="Everest G.J."/>
            <person name="Meyers P.R."/>
        </authorList>
    </citation>
    <scope>NUCLEOTIDE SEQUENCE [LARGE SCALE GENOMIC DNA]</scope>
    <source>
        <strain evidence="3 4">KCTC 29219</strain>
    </source>
</reference>
<evidence type="ECO:0000313" key="4">
    <source>
        <dbReference type="Proteomes" id="UP000292346"/>
    </source>
</evidence>
<dbReference type="Proteomes" id="UP000292346">
    <property type="component" value="Unassembled WGS sequence"/>
</dbReference>
<keyword evidence="4" id="KW-1185">Reference proteome</keyword>
<accession>A0A4R0HVS5</accession>
<name>A0A4R0HVS5_9ACTN</name>
<comment type="caution">
    <text evidence="3">The sequence shown here is derived from an EMBL/GenBank/DDBJ whole genome shotgun (WGS) entry which is preliminary data.</text>
</comment>
<evidence type="ECO:0000256" key="1">
    <source>
        <dbReference type="ARBA" id="ARBA00007689"/>
    </source>
</evidence>
<evidence type="ECO:0000313" key="3">
    <source>
        <dbReference type="EMBL" id="TCC11979.1"/>
    </source>
</evidence>
<evidence type="ECO:0000259" key="2">
    <source>
        <dbReference type="Pfam" id="PF03795"/>
    </source>
</evidence>
<proteinExistence type="inferred from homology"/>
<dbReference type="OrthoDB" id="3829039at2"/>
<protein>
    <recommendedName>
        <fullName evidence="2">YCII-related domain-containing protein</fullName>
    </recommendedName>
</protein>
<dbReference type="SUPFAM" id="SSF54909">
    <property type="entry name" value="Dimeric alpha+beta barrel"/>
    <property type="match status" value="1"/>
</dbReference>
<feature type="domain" description="YCII-related" evidence="2">
    <location>
        <begin position="1"/>
        <end position="99"/>
    </location>
</feature>
<dbReference type="PANTHER" id="PTHR35174:SF3">
    <property type="entry name" value="BLL7171 PROTEIN"/>
    <property type="match status" value="1"/>
</dbReference>
<dbReference type="Pfam" id="PF03795">
    <property type="entry name" value="YCII"/>
    <property type="match status" value="1"/>
</dbReference>
<dbReference type="Gene3D" id="3.30.70.1060">
    <property type="entry name" value="Dimeric alpha+beta barrel"/>
    <property type="match status" value="1"/>
</dbReference>
<dbReference type="InterPro" id="IPR005545">
    <property type="entry name" value="YCII"/>
</dbReference>
<dbReference type="PANTHER" id="PTHR35174">
    <property type="entry name" value="BLL7171 PROTEIN-RELATED"/>
    <property type="match status" value="1"/>
</dbReference>
<organism evidence="3 4">
    <name type="scientific">Kribbella soli</name>
    <dbReference type="NCBI Taxonomy" id="1124743"/>
    <lineage>
        <taxon>Bacteria</taxon>
        <taxon>Bacillati</taxon>
        <taxon>Actinomycetota</taxon>
        <taxon>Actinomycetes</taxon>
        <taxon>Propionibacteriales</taxon>
        <taxon>Kribbellaceae</taxon>
        <taxon>Kribbella</taxon>
    </lineage>
</organism>
<dbReference type="AlphaFoldDB" id="A0A4R0HVS5"/>
<gene>
    <name evidence="3" type="ORF">E0H45_12315</name>
</gene>